<accession>A0ACD3ZLU4</accession>
<evidence type="ECO:0000313" key="1">
    <source>
        <dbReference type="EMBL" id="UPL01827.1"/>
    </source>
</evidence>
<dbReference type="EMBL" id="CP090039">
    <property type="protein sequence ID" value="UPL01827.1"/>
    <property type="molecule type" value="Genomic_DNA"/>
</dbReference>
<sequence>MDDIYCDCPIASTIAHPQGSPIGLESPLTHLDPKPLAWMESMINSCVAHNHTRAQRNFVPDRLIRVDQGKLSLVLTKDSSNSQFHQDPSTELPYYAALTYCWGPPPHSDRQLKTKRANLSDHLKEIPEDKLPLAIKEAILVTRALSIPYIWVDALCILQDVDSDWAYQCTQMDNIYGNAHVTISATVSKNCEEGFIARKDMITVPFQLRDDTVPPMPIAIYFPSYHSTTAEDIAAATWVNRGWTFQERMASTRMVMFGKSNVHFQCRDDCFSMSKYQVDYHFNVVNRDLLNEDDVALIYEEWASEIASEFSAYRLEFTRGTDVLPSIAGLATLFSHRLRDDYLAGLWKKDLYRCLKWDMHRSDRLTGYKGLLDELQHPAPYLAPSWSWASRSGLVMFPVYWEVHIRNARSECAVLEAVIQLKGTSAFGEVTGGYLDISAKLYTGSRQLVYQEIDDGLGISRQTLHLRDQYLVDIETDCIPGDLFEERDGKSELTVPISFLLIGSTITEERNQGGRGQDEPEGLRKWSSTDDRGGSEDGVEPGRMAYGLLIHPAERPGEFVRVGTFQSECSQLGGLGFFEGCETKTVRLI</sequence>
<organism evidence="1 2">
    <name type="scientific">Fusarium solani subsp. cucurbitae</name>
    <name type="common">Neocosmosporum cucurbitae</name>
    <dbReference type="NCBI Taxonomy" id="2747967"/>
    <lineage>
        <taxon>Eukaryota</taxon>
        <taxon>Fungi</taxon>
        <taxon>Dikarya</taxon>
        <taxon>Ascomycota</taxon>
        <taxon>Pezizomycotina</taxon>
        <taxon>Sordariomycetes</taxon>
        <taxon>Hypocreomycetidae</taxon>
        <taxon>Hypocreales</taxon>
        <taxon>Nectriaceae</taxon>
        <taxon>Fusarium</taxon>
        <taxon>Fusarium solani species complex</taxon>
    </lineage>
</organism>
<protein>
    <submittedName>
        <fullName evidence="1">Uncharacterized protein</fullName>
    </submittedName>
</protein>
<reference evidence="1" key="1">
    <citation type="submission" date="2021-11" db="EMBL/GenBank/DDBJ databases">
        <title>Fusarium solani-melongenae Genome sequencing and assembly.</title>
        <authorList>
            <person name="Xie S."/>
            <person name="Huang L."/>
            <person name="Zhang X."/>
        </authorList>
    </citation>
    <scope>NUCLEOTIDE SEQUENCE</scope>
    <source>
        <strain evidence="1">CRI 24-3</strain>
    </source>
</reference>
<evidence type="ECO:0000313" key="2">
    <source>
        <dbReference type="Proteomes" id="UP000830768"/>
    </source>
</evidence>
<name>A0ACD3ZLU4_FUSSC</name>
<dbReference type="Proteomes" id="UP000830768">
    <property type="component" value="Chromosome 11"/>
</dbReference>
<gene>
    <name evidence="1" type="ORF">LCI18_012761</name>
</gene>
<proteinExistence type="predicted"/>
<keyword evidence="2" id="KW-1185">Reference proteome</keyword>